<evidence type="ECO:0000313" key="3">
    <source>
        <dbReference type="Proteomes" id="UP000055024"/>
    </source>
</evidence>
<comment type="caution">
    <text evidence="2">The sequence shown here is derived from an EMBL/GenBank/DDBJ whole genome shotgun (WGS) entry which is preliminary data.</text>
</comment>
<accession>A0A0V1GP70</accession>
<dbReference type="OrthoDB" id="5934457at2759"/>
<gene>
    <name evidence="2" type="ORF">T11_7683</name>
</gene>
<dbReference type="EMBL" id="JYDP01000596">
    <property type="protein sequence ID" value="KRZ00048.1"/>
    <property type="molecule type" value="Genomic_DNA"/>
</dbReference>
<dbReference type="Proteomes" id="UP000055024">
    <property type="component" value="Unassembled WGS sequence"/>
</dbReference>
<sequence length="216" mass="24339">MLRLRGPKCHERNYGFTRSRAWWTVYLFILKGGKVNMFDNLTSTVKTRADESYFLFQHPPSDGLLVHYRDPAGFTRINDRTDLVVMSPEVARVEREFPTPLSCISGVPSSLPFAIALCWFLLAHAVSSSSRHSQHSLPQVLHVSTSVTTRAPNTNADVSSPLQYIEGFRRRGHRGGSLGLLRGGFDPLPQRINGDRRAFGSMTERHAAQRDDQTTR</sequence>
<evidence type="ECO:0000256" key="1">
    <source>
        <dbReference type="SAM" id="MobiDB-lite"/>
    </source>
</evidence>
<keyword evidence="3" id="KW-1185">Reference proteome</keyword>
<dbReference type="AlphaFoldDB" id="A0A0V1GP70"/>
<reference evidence="2 3" key="1">
    <citation type="submission" date="2015-01" db="EMBL/GenBank/DDBJ databases">
        <title>Evolution of Trichinella species and genotypes.</title>
        <authorList>
            <person name="Korhonen P.K."/>
            <person name="Edoardo P."/>
            <person name="Giuseppe L.R."/>
            <person name="Gasser R.B."/>
        </authorList>
    </citation>
    <scope>NUCLEOTIDE SEQUENCE [LARGE SCALE GENOMIC DNA]</scope>
    <source>
        <strain evidence="2">ISS1029</strain>
    </source>
</reference>
<name>A0A0V1GP70_9BILA</name>
<proteinExistence type="predicted"/>
<organism evidence="2 3">
    <name type="scientific">Trichinella zimbabwensis</name>
    <dbReference type="NCBI Taxonomy" id="268475"/>
    <lineage>
        <taxon>Eukaryota</taxon>
        <taxon>Metazoa</taxon>
        <taxon>Ecdysozoa</taxon>
        <taxon>Nematoda</taxon>
        <taxon>Enoplea</taxon>
        <taxon>Dorylaimia</taxon>
        <taxon>Trichinellida</taxon>
        <taxon>Trichinellidae</taxon>
        <taxon>Trichinella</taxon>
    </lineage>
</organism>
<evidence type="ECO:0000313" key="2">
    <source>
        <dbReference type="EMBL" id="KRZ00048.1"/>
    </source>
</evidence>
<feature type="region of interest" description="Disordered" evidence="1">
    <location>
        <begin position="194"/>
        <end position="216"/>
    </location>
</feature>
<protein>
    <submittedName>
        <fullName evidence="2">Uncharacterized protein</fullName>
    </submittedName>
</protein>